<keyword evidence="4" id="KW-1185">Reference proteome</keyword>
<proteinExistence type="inferred from homology"/>
<evidence type="ECO:0000313" key="3">
    <source>
        <dbReference type="EMBL" id="GLD68952.1"/>
    </source>
</evidence>
<feature type="compositionally biased region" description="Low complexity" evidence="2">
    <location>
        <begin position="81"/>
        <end position="92"/>
    </location>
</feature>
<name>A0AAD3N6Y6_LATJO</name>
<reference evidence="3" key="1">
    <citation type="submission" date="2022-08" db="EMBL/GenBank/DDBJ databases">
        <title>Genome sequencing of akame (Lates japonicus).</title>
        <authorList>
            <person name="Hashiguchi Y."/>
            <person name="Takahashi H."/>
        </authorList>
    </citation>
    <scope>NUCLEOTIDE SEQUENCE</scope>
    <source>
        <strain evidence="3">Kochi</strain>
    </source>
</reference>
<protein>
    <submittedName>
        <fullName evidence="3">Uncharacterized protein</fullName>
    </submittedName>
</protein>
<dbReference type="InterPro" id="IPR000164">
    <property type="entry name" value="Histone_H3/CENP-A"/>
</dbReference>
<dbReference type="GO" id="GO:0046982">
    <property type="term" value="F:protein heterodimerization activity"/>
    <property type="evidence" value="ECO:0007669"/>
    <property type="project" value="InterPro"/>
</dbReference>
<dbReference type="PRINTS" id="PR00622">
    <property type="entry name" value="HISTONEH3"/>
</dbReference>
<dbReference type="Proteomes" id="UP001279410">
    <property type="component" value="Unassembled WGS sequence"/>
</dbReference>
<comment type="caution">
    <text evidence="3">The sequence shown here is derived from an EMBL/GenBank/DDBJ whole genome shotgun (WGS) entry which is preliminary data.</text>
</comment>
<evidence type="ECO:0000313" key="4">
    <source>
        <dbReference type="Proteomes" id="UP001279410"/>
    </source>
</evidence>
<dbReference type="GO" id="GO:0000786">
    <property type="term" value="C:nucleosome"/>
    <property type="evidence" value="ECO:0007669"/>
    <property type="project" value="InterPro"/>
</dbReference>
<feature type="region of interest" description="Disordered" evidence="2">
    <location>
        <begin position="26"/>
        <end position="134"/>
    </location>
</feature>
<dbReference type="GO" id="GO:0003677">
    <property type="term" value="F:DNA binding"/>
    <property type="evidence" value="ECO:0007669"/>
    <property type="project" value="InterPro"/>
</dbReference>
<feature type="compositionally biased region" description="Basic residues" evidence="2">
    <location>
        <begin position="29"/>
        <end position="44"/>
    </location>
</feature>
<organism evidence="3 4">
    <name type="scientific">Lates japonicus</name>
    <name type="common">Japanese lates</name>
    <dbReference type="NCBI Taxonomy" id="270547"/>
    <lineage>
        <taxon>Eukaryota</taxon>
        <taxon>Metazoa</taxon>
        <taxon>Chordata</taxon>
        <taxon>Craniata</taxon>
        <taxon>Vertebrata</taxon>
        <taxon>Euteleostomi</taxon>
        <taxon>Actinopterygii</taxon>
        <taxon>Neopterygii</taxon>
        <taxon>Teleostei</taxon>
        <taxon>Neoteleostei</taxon>
        <taxon>Acanthomorphata</taxon>
        <taxon>Carangaria</taxon>
        <taxon>Carangaria incertae sedis</taxon>
        <taxon>Centropomidae</taxon>
        <taxon>Lates</taxon>
    </lineage>
</organism>
<dbReference type="GO" id="GO:0030527">
    <property type="term" value="F:structural constituent of chromatin"/>
    <property type="evidence" value="ECO:0007669"/>
    <property type="project" value="InterPro"/>
</dbReference>
<accession>A0AAD3N6Y6</accession>
<dbReference type="AlphaFoldDB" id="A0AAD3N6Y6"/>
<comment type="similarity">
    <text evidence="1">Belongs to the histone H3 family.</text>
</comment>
<evidence type="ECO:0000256" key="1">
    <source>
        <dbReference type="ARBA" id="ARBA00010343"/>
    </source>
</evidence>
<evidence type="ECO:0000256" key="2">
    <source>
        <dbReference type="SAM" id="MobiDB-lite"/>
    </source>
</evidence>
<dbReference type="InterPro" id="IPR009072">
    <property type="entry name" value="Histone-fold"/>
</dbReference>
<dbReference type="EMBL" id="BRZM01000158">
    <property type="protein sequence ID" value="GLD68952.1"/>
    <property type="molecule type" value="Genomic_DNA"/>
</dbReference>
<dbReference type="PROSITE" id="PS00322">
    <property type="entry name" value="HISTONE_H3_1"/>
    <property type="match status" value="1"/>
</dbReference>
<dbReference type="Gene3D" id="1.10.20.10">
    <property type="entry name" value="Histone, subunit A"/>
    <property type="match status" value="1"/>
</dbReference>
<gene>
    <name evidence="3" type="ORF">AKAME5_002026500</name>
</gene>
<sequence length="134" mass="15153">MRRRIGVAGPITMNQCLLKAPRKQLATRLPRRSHQWSRKPHRYRPGTVALRRSSLPSTRAADPRKLPFQHLVRRSLRTSRPSALPELPPSLAHGKPAGNTWSGLFRDTNLAPSIGGHHHAQRRQLAATHPRERA</sequence>